<dbReference type="Proteomes" id="UP000293289">
    <property type="component" value="Unassembled WGS sequence"/>
</dbReference>
<keyword evidence="9" id="KW-0812">Transmembrane</keyword>
<keyword evidence="3" id="KW-0597">Phosphoprotein</keyword>
<dbReference type="InterPro" id="IPR025828">
    <property type="entry name" value="Put_sensor_dom"/>
</dbReference>
<evidence type="ECO:0000256" key="2">
    <source>
        <dbReference type="ARBA" id="ARBA00012438"/>
    </source>
</evidence>
<keyword evidence="9" id="KW-1133">Transmembrane helix</keyword>
<keyword evidence="4" id="KW-0808">Transferase</keyword>
<reference evidence="12 13" key="1">
    <citation type="submission" date="2019-02" db="EMBL/GenBank/DDBJ databases">
        <title>Genomic Encyclopedia of Type Strains, Phase IV (KMG-IV): sequencing the most valuable type-strain genomes for metagenomic binning, comparative biology and taxonomic classification.</title>
        <authorList>
            <person name="Goeker M."/>
        </authorList>
    </citation>
    <scope>NUCLEOTIDE SEQUENCE [LARGE SCALE GENOMIC DNA]</scope>
    <source>
        <strain evidence="12 13">DSM 43045</strain>
    </source>
</reference>
<sequence length="493" mass="53326">MSTDTVPTDRPDDATAILRPELPGNASSANMTTTTTDAAPLRRGYGALWAKVPREFGFLILTMPIAIIGLVVLSTVFFTGLGLVTIFVGIFLMVASFYIARGFGTLELIRLRWAGRPEIRRPAWARDGREQGFWRSAFAPFIDGHYWLYLLHTLVINPIVSIVTWSITVAWTSVALAGTTGWIWQPFIPTGDRTFWLNEWLVDRFLPGNELTYDPVVGERILEVILGLVFLATLPFVFRGLTLLHDVVARGVLGAWRSEALEVEVAQLAASRGAAVQAEDASLRRLERDIHDGPQQRLVRLQMDLATIERRLEQDPGSAKALVGEAREQAREALDELRALSRGFAPPILQDRGLAAGLESLASRSPVPVIVEVDLADGLLPAPIERNAYFIAAELLTNAAKHAEATAIRLRVGTRDEGPAGHWVDVWVTDNGHGGAAPTPGHGLAGLDERVRGLRGMLVIDSPPGGPTTIGAHVPYVPLGASGTAAGTVPGVV</sequence>
<keyword evidence="9" id="KW-0472">Membrane</keyword>
<evidence type="ECO:0000256" key="1">
    <source>
        <dbReference type="ARBA" id="ARBA00000085"/>
    </source>
</evidence>
<comment type="catalytic activity">
    <reaction evidence="1">
        <text>ATP + protein L-histidine = ADP + protein N-phospho-L-histidine.</text>
        <dbReference type="EC" id="2.7.13.3"/>
    </reaction>
</comment>
<proteinExistence type="predicted"/>
<feature type="domain" description="Signal transduction histidine kinase subgroup 3 dimerisation and phosphoacceptor" evidence="10">
    <location>
        <begin position="284"/>
        <end position="347"/>
    </location>
</feature>
<evidence type="ECO:0000313" key="12">
    <source>
        <dbReference type="EMBL" id="RZS66112.1"/>
    </source>
</evidence>
<evidence type="ECO:0000256" key="3">
    <source>
        <dbReference type="ARBA" id="ARBA00022553"/>
    </source>
</evidence>
<accession>A0A4Q7MHA4</accession>
<feature type="transmembrane region" description="Helical" evidence="9">
    <location>
        <begin position="221"/>
        <end position="241"/>
    </location>
</feature>
<feature type="transmembrane region" description="Helical" evidence="9">
    <location>
        <begin position="56"/>
        <end position="78"/>
    </location>
</feature>
<dbReference type="InterPro" id="IPR011712">
    <property type="entry name" value="Sig_transdc_His_kin_sub3_dim/P"/>
</dbReference>
<dbReference type="Gene3D" id="1.20.5.1930">
    <property type="match status" value="1"/>
</dbReference>
<keyword evidence="6 12" id="KW-0418">Kinase</keyword>
<dbReference type="RefSeq" id="WP_242609515.1">
    <property type="nucleotide sequence ID" value="NZ_SGWY01000002.1"/>
</dbReference>
<evidence type="ECO:0000256" key="6">
    <source>
        <dbReference type="ARBA" id="ARBA00022777"/>
    </source>
</evidence>
<keyword evidence="5" id="KW-0547">Nucleotide-binding</keyword>
<evidence type="ECO:0000256" key="4">
    <source>
        <dbReference type="ARBA" id="ARBA00022679"/>
    </source>
</evidence>
<gene>
    <name evidence="12" type="ORF">EV187_1825</name>
</gene>
<dbReference type="SUPFAM" id="SSF55874">
    <property type="entry name" value="ATPase domain of HSP90 chaperone/DNA topoisomerase II/histidine kinase"/>
    <property type="match status" value="1"/>
</dbReference>
<dbReference type="AlphaFoldDB" id="A0A4Q7MHA4"/>
<keyword evidence="7" id="KW-0067">ATP-binding</keyword>
<dbReference type="Pfam" id="PF07730">
    <property type="entry name" value="HisKA_3"/>
    <property type="match status" value="1"/>
</dbReference>
<dbReference type="GO" id="GO:0000155">
    <property type="term" value="F:phosphorelay sensor kinase activity"/>
    <property type="evidence" value="ECO:0007669"/>
    <property type="project" value="InterPro"/>
</dbReference>
<dbReference type="PANTHER" id="PTHR24421">
    <property type="entry name" value="NITRATE/NITRITE SENSOR PROTEIN NARX-RELATED"/>
    <property type="match status" value="1"/>
</dbReference>
<comment type="caution">
    <text evidence="12">The sequence shown here is derived from an EMBL/GenBank/DDBJ whole genome shotgun (WGS) entry which is preliminary data.</text>
</comment>
<dbReference type="EMBL" id="SGWY01000002">
    <property type="protein sequence ID" value="RZS66112.1"/>
    <property type="molecule type" value="Genomic_DNA"/>
</dbReference>
<dbReference type="CDD" id="cd16917">
    <property type="entry name" value="HATPase_UhpB-NarQ-NarX-like"/>
    <property type="match status" value="1"/>
</dbReference>
<dbReference type="EC" id="2.7.13.3" evidence="2"/>
<feature type="domain" description="Putative sensor" evidence="11">
    <location>
        <begin position="58"/>
        <end position="253"/>
    </location>
</feature>
<dbReference type="InterPro" id="IPR050482">
    <property type="entry name" value="Sensor_HK_TwoCompSys"/>
</dbReference>
<dbReference type="Pfam" id="PF13796">
    <property type="entry name" value="Sensor"/>
    <property type="match status" value="1"/>
</dbReference>
<dbReference type="PANTHER" id="PTHR24421:SF10">
    <property type="entry name" value="NITRATE_NITRITE SENSOR PROTEIN NARQ"/>
    <property type="match status" value="1"/>
</dbReference>
<dbReference type="InterPro" id="IPR036890">
    <property type="entry name" value="HATPase_C_sf"/>
</dbReference>
<keyword evidence="8" id="KW-0902">Two-component regulatory system</keyword>
<dbReference type="Gene3D" id="3.30.565.10">
    <property type="entry name" value="Histidine kinase-like ATPase, C-terminal domain"/>
    <property type="match status" value="1"/>
</dbReference>
<evidence type="ECO:0000259" key="10">
    <source>
        <dbReference type="Pfam" id="PF07730"/>
    </source>
</evidence>
<dbReference type="GO" id="GO:0046983">
    <property type="term" value="F:protein dimerization activity"/>
    <property type="evidence" value="ECO:0007669"/>
    <property type="project" value="InterPro"/>
</dbReference>
<dbReference type="GO" id="GO:0005524">
    <property type="term" value="F:ATP binding"/>
    <property type="evidence" value="ECO:0007669"/>
    <property type="project" value="UniProtKB-KW"/>
</dbReference>
<evidence type="ECO:0000313" key="13">
    <source>
        <dbReference type="Proteomes" id="UP000293289"/>
    </source>
</evidence>
<evidence type="ECO:0000256" key="9">
    <source>
        <dbReference type="SAM" id="Phobius"/>
    </source>
</evidence>
<feature type="transmembrane region" description="Helical" evidence="9">
    <location>
        <begin position="146"/>
        <end position="167"/>
    </location>
</feature>
<keyword evidence="13" id="KW-1185">Reference proteome</keyword>
<feature type="transmembrane region" description="Helical" evidence="9">
    <location>
        <begin position="84"/>
        <end position="103"/>
    </location>
</feature>
<organism evidence="12 13">
    <name type="scientific">Agromyces ramosus</name>
    <dbReference type="NCBI Taxonomy" id="33879"/>
    <lineage>
        <taxon>Bacteria</taxon>
        <taxon>Bacillati</taxon>
        <taxon>Actinomycetota</taxon>
        <taxon>Actinomycetes</taxon>
        <taxon>Micrococcales</taxon>
        <taxon>Microbacteriaceae</taxon>
        <taxon>Agromyces</taxon>
    </lineage>
</organism>
<evidence type="ECO:0000259" key="11">
    <source>
        <dbReference type="Pfam" id="PF13796"/>
    </source>
</evidence>
<evidence type="ECO:0000256" key="5">
    <source>
        <dbReference type="ARBA" id="ARBA00022741"/>
    </source>
</evidence>
<evidence type="ECO:0000256" key="7">
    <source>
        <dbReference type="ARBA" id="ARBA00022840"/>
    </source>
</evidence>
<evidence type="ECO:0000256" key="8">
    <source>
        <dbReference type="ARBA" id="ARBA00023012"/>
    </source>
</evidence>
<protein>
    <recommendedName>
        <fullName evidence="2">histidine kinase</fullName>
        <ecNumber evidence="2">2.7.13.3</ecNumber>
    </recommendedName>
</protein>
<dbReference type="GO" id="GO:0016020">
    <property type="term" value="C:membrane"/>
    <property type="evidence" value="ECO:0007669"/>
    <property type="project" value="InterPro"/>
</dbReference>
<name>A0A4Q7MHA4_9MICO</name>